<keyword evidence="2" id="KW-1185">Reference proteome</keyword>
<organism evidence="1 2">
    <name type="scientific">Aspergillus tanneri</name>
    <dbReference type="NCBI Taxonomy" id="1220188"/>
    <lineage>
        <taxon>Eukaryota</taxon>
        <taxon>Fungi</taxon>
        <taxon>Dikarya</taxon>
        <taxon>Ascomycota</taxon>
        <taxon>Pezizomycotina</taxon>
        <taxon>Eurotiomycetes</taxon>
        <taxon>Eurotiomycetidae</taxon>
        <taxon>Eurotiales</taxon>
        <taxon>Aspergillaceae</taxon>
        <taxon>Aspergillus</taxon>
        <taxon>Aspergillus subgen. Circumdati</taxon>
    </lineage>
</organism>
<dbReference type="VEuPathDB" id="FungiDB:EYZ11_007033"/>
<reference evidence="1 2" key="1">
    <citation type="submission" date="2019-03" db="EMBL/GenBank/DDBJ databases">
        <title>The genome sequence of a newly discovered highly antifungal drug resistant Aspergillus species, Aspergillus tanneri NIH 1004.</title>
        <authorList>
            <person name="Mounaud S."/>
            <person name="Singh I."/>
            <person name="Joardar V."/>
            <person name="Pakala S."/>
            <person name="Pakala S."/>
            <person name="Venepally P."/>
            <person name="Hoover J."/>
            <person name="Nierman W."/>
            <person name="Chung J."/>
            <person name="Losada L."/>
        </authorList>
    </citation>
    <scope>NUCLEOTIDE SEQUENCE [LARGE SCALE GENOMIC DNA]</scope>
    <source>
        <strain evidence="1 2">NIH1004</strain>
    </source>
</reference>
<dbReference type="AlphaFoldDB" id="A0A4S3JG84"/>
<protein>
    <submittedName>
        <fullName evidence="1">Uncharacterized protein</fullName>
    </submittedName>
</protein>
<comment type="caution">
    <text evidence="1">The sequence shown here is derived from an EMBL/GenBank/DDBJ whole genome shotgun (WGS) entry which is preliminary data.</text>
</comment>
<evidence type="ECO:0000313" key="2">
    <source>
        <dbReference type="Proteomes" id="UP000308092"/>
    </source>
</evidence>
<name>A0A4S3JG84_9EURO</name>
<accession>A0A4S3JG84</accession>
<evidence type="ECO:0000313" key="1">
    <source>
        <dbReference type="EMBL" id="THC93477.1"/>
    </source>
</evidence>
<dbReference type="Proteomes" id="UP000308092">
    <property type="component" value="Unassembled WGS sequence"/>
</dbReference>
<gene>
    <name evidence="1" type="ORF">EYZ11_007033</name>
</gene>
<proteinExistence type="predicted"/>
<sequence length="50" mass="5632">MPRRGAYRFRTIRQDDVPAGALTDRSVELSNFAPYLHLLSRCPTVSRAGI</sequence>
<dbReference type="EMBL" id="SOSA01000262">
    <property type="protein sequence ID" value="THC93477.1"/>
    <property type="molecule type" value="Genomic_DNA"/>
</dbReference>